<name>A0AAU0MHL1_9MICO</name>
<keyword evidence="3" id="KW-1185">Reference proteome</keyword>
<dbReference type="EMBL" id="CP137080">
    <property type="protein sequence ID" value="WOQ69469.1"/>
    <property type="molecule type" value="Genomic_DNA"/>
</dbReference>
<dbReference type="InterPro" id="IPR014922">
    <property type="entry name" value="YdhG-like"/>
</dbReference>
<sequence length="142" mass="15128">MKLTGGDVDAFLAKITPAARRRDAETLVDLLREVSGQEPAMWGTVIGFGSCHYRYPTGTEGDSPVIGLAPRKQACTLYLLDGIAAHREDLADLGPHSTGVGCLYLKDVGAVDRETLRRILVRSHGFVAAGGDGEYAQLTVTA</sequence>
<dbReference type="SUPFAM" id="SSF159888">
    <property type="entry name" value="YdhG-like"/>
    <property type="match status" value="1"/>
</dbReference>
<reference evidence="2 3" key="1">
    <citation type="submission" date="2023-10" db="EMBL/GenBank/DDBJ databases">
        <title>Y20.</title>
        <authorList>
            <person name="Zhang G."/>
            <person name="Ding Y."/>
        </authorList>
    </citation>
    <scope>NUCLEOTIDE SEQUENCE [LARGE SCALE GENOMIC DNA]</scope>
    <source>
        <strain evidence="2 3">Y20</strain>
    </source>
</reference>
<dbReference type="Pfam" id="PF08818">
    <property type="entry name" value="DUF1801"/>
    <property type="match status" value="1"/>
</dbReference>
<accession>A0AAU0MHL1</accession>
<feature type="domain" description="YdhG-like" evidence="1">
    <location>
        <begin position="20"/>
        <end position="120"/>
    </location>
</feature>
<dbReference type="Proteomes" id="UP001329313">
    <property type="component" value="Chromosome"/>
</dbReference>
<evidence type="ECO:0000313" key="2">
    <source>
        <dbReference type="EMBL" id="WOQ69469.1"/>
    </source>
</evidence>
<protein>
    <submittedName>
        <fullName evidence="2">DUF1801 domain-containing protein</fullName>
    </submittedName>
</protein>
<proteinExistence type="predicted"/>
<gene>
    <name evidence="2" type="ORF">RYJ27_12345</name>
</gene>
<evidence type="ECO:0000259" key="1">
    <source>
        <dbReference type="Pfam" id="PF08818"/>
    </source>
</evidence>
<organism evidence="2 3">
    <name type="scientific">Microbacterium limosum</name>
    <dbReference type="NCBI Taxonomy" id="3079935"/>
    <lineage>
        <taxon>Bacteria</taxon>
        <taxon>Bacillati</taxon>
        <taxon>Actinomycetota</taxon>
        <taxon>Actinomycetes</taxon>
        <taxon>Micrococcales</taxon>
        <taxon>Microbacteriaceae</taxon>
        <taxon>Microbacterium</taxon>
    </lineage>
</organism>
<dbReference type="RefSeq" id="WP_330170592.1">
    <property type="nucleotide sequence ID" value="NZ_CP137080.1"/>
</dbReference>
<dbReference type="KEGG" id="mliy:RYJ27_12345"/>
<evidence type="ECO:0000313" key="3">
    <source>
        <dbReference type="Proteomes" id="UP001329313"/>
    </source>
</evidence>
<dbReference type="AlphaFoldDB" id="A0AAU0MHL1"/>